<sequence>MQDTTEPTIEEVVFHESFETTLQFLQHRAEKDHLTLTDIEGELHHLTIYEGQDWGGRGEIKNSEIQGQVYAYIEFIQRMKKSMEAKPSI</sequence>
<dbReference type="HOGENOM" id="CLU_2453072_0_0_12"/>
<proteinExistence type="predicted"/>
<dbReference type="AlphaFoldDB" id="G8QQ74"/>
<name>G8QQ74_SPHPG</name>
<dbReference type="OrthoDB" id="371237at2"/>
<reference evidence="1 2" key="1">
    <citation type="submission" date="2011-11" db="EMBL/GenBank/DDBJ databases">
        <title>Complete sequence of Spirochaeta sp. grapes.</title>
        <authorList>
            <consortium name="US DOE Joint Genome Institute"/>
            <person name="Lucas S."/>
            <person name="Han J."/>
            <person name="Lapidus A."/>
            <person name="Cheng J.-F."/>
            <person name="Goodwin L."/>
            <person name="Pitluck S."/>
            <person name="Peters L."/>
            <person name="Ovchinnikova G."/>
            <person name="Munk A.C."/>
            <person name="Detter J.C."/>
            <person name="Han C."/>
            <person name="Tapia R."/>
            <person name="Land M."/>
            <person name="Hauser L."/>
            <person name="Kyrpides N."/>
            <person name="Ivanova N."/>
            <person name="Pagani I."/>
            <person name="Ritalahtilisa K."/>
            <person name="Loeffler F."/>
            <person name="Woyke T."/>
        </authorList>
    </citation>
    <scope>NUCLEOTIDE SEQUENCE [LARGE SCALE GENOMIC DNA]</scope>
    <source>
        <strain evidence="2">ATCC BAA-1885 / DSM 22778 / Grapes</strain>
    </source>
</reference>
<dbReference type="EMBL" id="CP003155">
    <property type="protein sequence ID" value="AEV28651.1"/>
    <property type="molecule type" value="Genomic_DNA"/>
</dbReference>
<keyword evidence="2" id="KW-1185">Reference proteome</keyword>
<protein>
    <submittedName>
        <fullName evidence="1">Uncharacterized protein</fullName>
    </submittedName>
</protein>
<organism evidence="1 2">
    <name type="scientific">Sphaerochaeta pleomorpha (strain ATCC BAA-1885 / DSM 22778 / Grapes)</name>
    <dbReference type="NCBI Taxonomy" id="158190"/>
    <lineage>
        <taxon>Bacteria</taxon>
        <taxon>Pseudomonadati</taxon>
        <taxon>Spirochaetota</taxon>
        <taxon>Spirochaetia</taxon>
        <taxon>Spirochaetales</taxon>
        <taxon>Sphaerochaetaceae</taxon>
        <taxon>Sphaerochaeta</taxon>
    </lineage>
</organism>
<dbReference type="KEGG" id="sgp:SpiGrapes_0823"/>
<evidence type="ECO:0000313" key="1">
    <source>
        <dbReference type="EMBL" id="AEV28651.1"/>
    </source>
</evidence>
<dbReference type="Proteomes" id="UP000005632">
    <property type="component" value="Chromosome"/>
</dbReference>
<accession>G8QQ74</accession>
<evidence type="ECO:0000313" key="2">
    <source>
        <dbReference type="Proteomes" id="UP000005632"/>
    </source>
</evidence>
<gene>
    <name evidence="1" type="ordered locus">SpiGrapes_0823</name>
</gene>
<dbReference type="STRING" id="158190.SpiGrapes_0823"/>
<dbReference type="RefSeq" id="WP_014269500.1">
    <property type="nucleotide sequence ID" value="NC_016633.1"/>
</dbReference>